<dbReference type="CDD" id="cd02440">
    <property type="entry name" value="AdoMet_MTases"/>
    <property type="match status" value="1"/>
</dbReference>
<dbReference type="OrthoDB" id="9782855at2"/>
<evidence type="ECO:0000313" key="7">
    <source>
        <dbReference type="EMBL" id="APV44733.1"/>
    </source>
</evidence>
<dbReference type="NCBIfam" id="NF008686">
    <property type="entry name" value="PRK11705.1"/>
    <property type="match status" value="1"/>
</dbReference>
<evidence type="ECO:0000256" key="5">
    <source>
        <dbReference type="ARBA" id="ARBA00023098"/>
    </source>
</evidence>
<feature type="active site" evidence="6">
    <location>
        <position position="342"/>
    </location>
</feature>
<proteinExistence type="inferred from homology"/>
<dbReference type="EMBL" id="CP018258">
    <property type="protein sequence ID" value="APV44733.1"/>
    <property type="molecule type" value="Genomic_DNA"/>
</dbReference>
<keyword evidence="4" id="KW-0949">S-adenosyl-L-methionine</keyword>
<keyword evidence="2 7" id="KW-0489">Methyltransferase</keyword>
<dbReference type="EC" id="2.1.1.79" evidence="7"/>
<dbReference type="Gene3D" id="3.40.50.150">
    <property type="entry name" value="Vaccinia Virus protein VP39"/>
    <property type="match status" value="1"/>
</dbReference>
<dbReference type="GO" id="GO:0032259">
    <property type="term" value="P:methylation"/>
    <property type="evidence" value="ECO:0007669"/>
    <property type="project" value="UniProtKB-KW"/>
</dbReference>
<evidence type="ECO:0000313" key="8">
    <source>
        <dbReference type="Proteomes" id="UP000185934"/>
    </source>
</evidence>
<keyword evidence="3 7" id="KW-0808">Transferase</keyword>
<dbReference type="Pfam" id="PF02353">
    <property type="entry name" value="CMAS"/>
    <property type="match status" value="1"/>
</dbReference>
<evidence type="ECO:0000256" key="6">
    <source>
        <dbReference type="PIRSR" id="PIRSR003085-1"/>
    </source>
</evidence>
<dbReference type="STRING" id="1839801.Dform_01409"/>
<dbReference type="AlphaFoldDB" id="A0A1P8F8H7"/>
<dbReference type="RefSeq" id="WP_076004384.1">
    <property type="nucleotide sequence ID" value="NZ_CP018258.1"/>
</dbReference>
<dbReference type="InterPro" id="IPR050723">
    <property type="entry name" value="CFA/CMAS"/>
</dbReference>
<dbReference type="InterPro" id="IPR003333">
    <property type="entry name" value="CMAS"/>
</dbReference>
<dbReference type="PANTHER" id="PTHR43667:SF1">
    <property type="entry name" value="CYCLOPROPANE-FATTY-ACYL-PHOSPHOLIPID SYNTHASE"/>
    <property type="match status" value="1"/>
</dbReference>
<evidence type="ECO:0000256" key="3">
    <source>
        <dbReference type="ARBA" id="ARBA00022679"/>
    </source>
</evidence>
<dbReference type="Proteomes" id="UP000185934">
    <property type="component" value="Chromosome"/>
</dbReference>
<evidence type="ECO:0000256" key="4">
    <source>
        <dbReference type="ARBA" id="ARBA00022691"/>
    </source>
</evidence>
<keyword evidence="5" id="KW-0443">Lipid metabolism</keyword>
<dbReference type="GO" id="GO:0008825">
    <property type="term" value="F:cyclopropane-fatty-acyl-phospholipid synthase activity"/>
    <property type="evidence" value="ECO:0007669"/>
    <property type="project" value="UniProtKB-EC"/>
</dbReference>
<dbReference type="SUPFAM" id="SSF53335">
    <property type="entry name" value="S-adenosyl-L-methionine-dependent methyltransferases"/>
    <property type="match status" value="1"/>
</dbReference>
<sequence>MGNEKEILKQLLSGAEITLNGDKDFDPQVHDPRFYKRVLQEKSLGLGEAYMDGWWDCKSLDQFFYRLLGADLDKQVRNNPRLILSFAWNAIANPGRKSKAFEVGQRHYDIGNDLYRAMLDKRLTYTCGYWKNSSTLEEAQEAKLELVCKKIHLAPGQKILDIGSGWGCFIKYASEHYNAECDGITVSKEQKQLADEMCCGIPANTQLKDYRDIDGKYDNVVSLGMFEHVGQKNYGVFMKTVHRLLKDGGLFLLHTIGGNKSTTGSDPWITKYIFPNSMIPSMAQITKSIEGLFVLEDCHSFGADYDRTLMAWHRNFTGNWPNLSDKYDERFYRMWSYFLLSCAGSFRARKNQLWQLVLSKRGVAGGYQAVR</sequence>
<dbReference type="PANTHER" id="PTHR43667">
    <property type="entry name" value="CYCLOPROPANE-FATTY-ACYL-PHOSPHOLIPID SYNTHASE"/>
    <property type="match status" value="1"/>
</dbReference>
<keyword evidence="8" id="KW-1185">Reference proteome</keyword>
<protein>
    <submittedName>
        <fullName evidence="7">Cyclopropane-fatty-acyl-phospholipid synthase</fullName>
        <ecNumber evidence="7">2.1.1.79</ecNumber>
    </submittedName>
</protein>
<dbReference type="InterPro" id="IPR029063">
    <property type="entry name" value="SAM-dependent_MTases_sf"/>
</dbReference>
<dbReference type="GO" id="GO:0008610">
    <property type="term" value="P:lipid biosynthetic process"/>
    <property type="evidence" value="ECO:0007669"/>
    <property type="project" value="InterPro"/>
</dbReference>
<dbReference type="PIRSF" id="PIRSF003085">
    <property type="entry name" value="CMAS"/>
    <property type="match status" value="1"/>
</dbReference>
<organism evidence="7 8">
    <name type="scientific">Dehalogenimonas formicexedens</name>
    <dbReference type="NCBI Taxonomy" id="1839801"/>
    <lineage>
        <taxon>Bacteria</taxon>
        <taxon>Bacillati</taxon>
        <taxon>Chloroflexota</taxon>
        <taxon>Dehalococcoidia</taxon>
        <taxon>Dehalococcoidales</taxon>
        <taxon>Dehalococcoidaceae</taxon>
        <taxon>Dehalogenimonas</taxon>
    </lineage>
</organism>
<evidence type="ECO:0000256" key="2">
    <source>
        <dbReference type="ARBA" id="ARBA00022603"/>
    </source>
</evidence>
<accession>A0A1P8F8H7</accession>
<gene>
    <name evidence="7" type="primary">cfa</name>
    <name evidence="7" type="ORF">Dform_01409</name>
</gene>
<comment type="similarity">
    <text evidence="1">Belongs to the CFA/CMAS family.</text>
</comment>
<dbReference type="KEGG" id="dfo:Dform_01409"/>
<name>A0A1P8F8H7_9CHLR</name>
<reference evidence="8" key="1">
    <citation type="submission" date="2016-11" db="EMBL/GenBank/DDBJ databases">
        <title>Dehalogenimonas formicexedens sp. nov., a chlorinated alkane respiring bacterium isolated from contaminated groundwater.</title>
        <authorList>
            <person name="Key T.A."/>
            <person name="Bowman K.S."/>
            <person name="Lee I."/>
            <person name="Chun J."/>
            <person name="Albuquerque L."/>
            <person name="da Costa M.S."/>
            <person name="Rainey F.A."/>
            <person name="Moe W.M."/>
        </authorList>
    </citation>
    <scope>NUCLEOTIDE SEQUENCE [LARGE SCALE GENOMIC DNA]</scope>
    <source>
        <strain evidence="8">NSZ-14</strain>
    </source>
</reference>
<evidence type="ECO:0000256" key="1">
    <source>
        <dbReference type="ARBA" id="ARBA00010815"/>
    </source>
</evidence>